<protein>
    <submittedName>
        <fullName evidence="1">Uncharacterized protein</fullName>
    </submittedName>
</protein>
<gene>
    <name evidence="1" type="ORF">ITP53_54590</name>
</gene>
<dbReference type="EMBL" id="JADOGI010000446">
    <property type="protein sequence ID" value="MBF8194539.1"/>
    <property type="molecule type" value="Genomic_DNA"/>
</dbReference>
<keyword evidence="2" id="KW-1185">Reference proteome</keyword>
<dbReference type="Proteomes" id="UP000605361">
    <property type="component" value="Unassembled WGS sequence"/>
</dbReference>
<dbReference type="AlphaFoldDB" id="A0A931F415"/>
<name>A0A931F415_9ACTN</name>
<accession>A0A931F415</accession>
<reference evidence="1" key="1">
    <citation type="submission" date="2020-11" db="EMBL/GenBank/DDBJ databases">
        <title>Whole-genome analyses of Nonomuraea sp. K274.</title>
        <authorList>
            <person name="Veyisoglu A."/>
        </authorList>
    </citation>
    <scope>NUCLEOTIDE SEQUENCE</scope>
    <source>
        <strain evidence="1">K274</strain>
    </source>
</reference>
<organism evidence="1 2">
    <name type="scientific">Nonomuraea cypriaca</name>
    <dbReference type="NCBI Taxonomy" id="1187855"/>
    <lineage>
        <taxon>Bacteria</taxon>
        <taxon>Bacillati</taxon>
        <taxon>Actinomycetota</taxon>
        <taxon>Actinomycetes</taxon>
        <taxon>Streptosporangiales</taxon>
        <taxon>Streptosporangiaceae</taxon>
        <taxon>Nonomuraea</taxon>
    </lineage>
</organism>
<evidence type="ECO:0000313" key="2">
    <source>
        <dbReference type="Proteomes" id="UP000605361"/>
    </source>
</evidence>
<sequence length="93" mass="10080">MESLEEPALKILTDRGETGAQVGKFVQERLVLDRRLGPRQRLELLALGPSGTGQVGVAALQPFAEGPVDLVVPGRDLGFDLREHVVKPLVQVE</sequence>
<comment type="caution">
    <text evidence="1">The sequence shown here is derived from an EMBL/GenBank/DDBJ whole genome shotgun (WGS) entry which is preliminary data.</text>
</comment>
<evidence type="ECO:0000313" key="1">
    <source>
        <dbReference type="EMBL" id="MBF8194539.1"/>
    </source>
</evidence>
<proteinExistence type="predicted"/>
<dbReference type="RefSeq" id="WP_195903353.1">
    <property type="nucleotide sequence ID" value="NZ_JADOGI010000446.1"/>
</dbReference>